<dbReference type="Gene3D" id="3.40.50.1820">
    <property type="entry name" value="alpha/beta hydrolase"/>
    <property type="match status" value="1"/>
</dbReference>
<accession>A0A1I7JCZ3</accession>
<comment type="similarity">
    <text evidence="3">Belongs to the AB hydrolase superfamily. MenH family.</text>
</comment>
<sequence length="278" mass="30651">MAGLRVLDGWTWYAEVHGEGWPLLLLHGFTGRAEAWWPVLEGLSARYRTVCVDMPGHGRSRFPADPAQRTMDGAVASLLRLMEDLGYPRFHLLGYSMGGRTALTLASQAADRLTGLVLESASPGLEDPEARRDRQRQDEDLADWILANGLEAFATRWAAQPLFASQARLPGAVRDRQRQIRLAQTPEGLAASLRGMGTGAQTPQWDRLSSLSIPVLLVTGSLDAKFCAIAARMASRLPDVRWVKVEGAGHTVHLERPDAYLDAVLAFLQACDERRERT</sequence>
<comment type="subunit">
    <text evidence="3">Monomer.</text>
</comment>
<dbReference type="OrthoDB" id="9808398at2"/>
<reference evidence="6" key="1">
    <citation type="submission" date="2016-10" db="EMBL/GenBank/DDBJ databases">
        <authorList>
            <person name="Varghese N."/>
        </authorList>
    </citation>
    <scope>NUCLEOTIDE SEQUENCE [LARGE SCALE GENOMIC DNA]</scope>
    <source>
        <strain evidence="6">DSM 17980</strain>
    </source>
</reference>
<dbReference type="Proteomes" id="UP000183508">
    <property type="component" value="Unassembled WGS sequence"/>
</dbReference>
<evidence type="ECO:0000256" key="1">
    <source>
        <dbReference type="ARBA" id="ARBA00022428"/>
    </source>
</evidence>
<comment type="catalytic activity">
    <reaction evidence="3">
        <text>5-enolpyruvoyl-6-hydroxy-2-succinyl-cyclohex-3-ene-1-carboxylate = (1R,6R)-6-hydroxy-2-succinyl-cyclohexa-2,4-diene-1-carboxylate + pyruvate</text>
        <dbReference type="Rhea" id="RHEA:25597"/>
        <dbReference type="ChEBI" id="CHEBI:15361"/>
        <dbReference type="ChEBI" id="CHEBI:58689"/>
        <dbReference type="ChEBI" id="CHEBI:58818"/>
        <dbReference type="EC" id="4.2.99.20"/>
    </reaction>
</comment>
<dbReference type="RefSeq" id="WP_083430360.1">
    <property type="nucleotide sequence ID" value="NZ_FPBV01000009.1"/>
</dbReference>
<keyword evidence="2 3" id="KW-0456">Lyase</keyword>
<dbReference type="PRINTS" id="PR00111">
    <property type="entry name" value="ABHYDROLASE"/>
</dbReference>
<gene>
    <name evidence="3" type="primary">menH</name>
    <name evidence="5" type="ORF">SAMN05421543_109118</name>
</gene>
<dbReference type="EC" id="4.2.99.20" evidence="3"/>
<dbReference type="InterPro" id="IPR022485">
    <property type="entry name" value="SHCHC_synthase_MenH"/>
</dbReference>
<keyword evidence="6" id="KW-1185">Reference proteome</keyword>
<evidence type="ECO:0000259" key="4">
    <source>
        <dbReference type="Pfam" id="PF00561"/>
    </source>
</evidence>
<feature type="domain" description="AB hydrolase-1" evidence="4">
    <location>
        <begin position="22"/>
        <end position="257"/>
    </location>
</feature>
<evidence type="ECO:0000313" key="6">
    <source>
        <dbReference type="Proteomes" id="UP000183508"/>
    </source>
</evidence>
<evidence type="ECO:0000256" key="3">
    <source>
        <dbReference type="HAMAP-Rule" id="MF_01660"/>
    </source>
</evidence>
<dbReference type="Pfam" id="PF00561">
    <property type="entry name" value="Abhydrolase_1"/>
    <property type="match status" value="1"/>
</dbReference>
<dbReference type="PANTHER" id="PTHR42916:SF1">
    <property type="entry name" value="PROTEIN PHYLLO, CHLOROPLASTIC"/>
    <property type="match status" value="1"/>
</dbReference>
<comment type="pathway">
    <text evidence="3">Quinol/quinone metabolism; 1,4-dihydroxy-2-naphthoate biosynthesis; 1,4-dihydroxy-2-naphthoate from chorismate: step 3/7.</text>
</comment>
<dbReference type="EMBL" id="FPBV01000009">
    <property type="protein sequence ID" value="SFU83028.1"/>
    <property type="molecule type" value="Genomic_DNA"/>
</dbReference>
<keyword evidence="1 3" id="KW-0474">Menaquinone biosynthesis</keyword>
<dbReference type="InterPro" id="IPR000073">
    <property type="entry name" value="AB_hydrolase_1"/>
</dbReference>
<protein>
    <recommendedName>
        <fullName evidence="3">Putative 2-succinyl-6-hydroxy-2,4-cyclohexadiene-1-carboxylate synthase</fullName>
        <shortName evidence="3">SHCHC synthase</shortName>
        <ecNumber evidence="3">4.2.99.20</ecNumber>
    </recommendedName>
</protein>
<dbReference type="NCBIfam" id="TIGR03695">
    <property type="entry name" value="menH_SHCHC"/>
    <property type="match status" value="1"/>
</dbReference>
<dbReference type="InterPro" id="IPR029058">
    <property type="entry name" value="AB_hydrolase_fold"/>
</dbReference>
<dbReference type="AlphaFoldDB" id="A0A1I7JCZ3"/>
<dbReference type="PANTHER" id="PTHR42916">
    <property type="entry name" value="2-SUCCINYL-5-ENOLPYRUVYL-6-HYDROXY-3-CYCLOHEXENE-1-CARBOXYLATE SYNTHASE"/>
    <property type="match status" value="1"/>
</dbReference>
<dbReference type="UniPathway" id="UPA01057">
    <property type="reaction ID" value="UER00900"/>
</dbReference>
<dbReference type="STRING" id="392015.SAMN05421543_109118"/>
<comment type="function">
    <text evidence="3">Catalyzes a proton abstraction reaction that results in 2,5-elimination of pyruvate from 2-succinyl-5-enolpyruvyl-6-hydroxy-3-cyclohexene-1-carboxylate (SEPHCHC) and the formation of 2-succinyl-6-hydroxy-2,4-cyclohexadiene-1-carboxylate (SHCHC).</text>
</comment>
<evidence type="ECO:0000313" key="5">
    <source>
        <dbReference type="EMBL" id="SFU83028.1"/>
    </source>
</evidence>
<dbReference type="UniPathway" id="UPA00079"/>
<organism evidence="5 6">
    <name type="scientific">Alicyclobacillus macrosporangiidus</name>
    <dbReference type="NCBI Taxonomy" id="392015"/>
    <lineage>
        <taxon>Bacteria</taxon>
        <taxon>Bacillati</taxon>
        <taxon>Bacillota</taxon>
        <taxon>Bacilli</taxon>
        <taxon>Bacillales</taxon>
        <taxon>Alicyclobacillaceae</taxon>
        <taxon>Alicyclobacillus</taxon>
    </lineage>
</organism>
<evidence type="ECO:0000256" key="2">
    <source>
        <dbReference type="ARBA" id="ARBA00023239"/>
    </source>
</evidence>
<dbReference type="HAMAP" id="MF_01660">
    <property type="entry name" value="MenH"/>
    <property type="match status" value="1"/>
</dbReference>
<dbReference type="GO" id="GO:0009234">
    <property type="term" value="P:menaquinone biosynthetic process"/>
    <property type="evidence" value="ECO:0007669"/>
    <property type="project" value="UniProtKB-UniRule"/>
</dbReference>
<proteinExistence type="inferred from homology"/>
<comment type="pathway">
    <text evidence="3">Quinol/quinone metabolism; menaquinone biosynthesis.</text>
</comment>
<dbReference type="GO" id="GO:0070205">
    <property type="term" value="F:2-succinyl-6-hydroxy-2,4-cyclohexadiene-1-carboxylate synthase activity"/>
    <property type="evidence" value="ECO:0007669"/>
    <property type="project" value="UniProtKB-UniRule"/>
</dbReference>
<dbReference type="eggNOG" id="COG2267">
    <property type="taxonomic scope" value="Bacteria"/>
</dbReference>
<dbReference type="SUPFAM" id="SSF53474">
    <property type="entry name" value="alpha/beta-Hydrolases"/>
    <property type="match status" value="1"/>
</dbReference>
<name>A0A1I7JCZ3_9BACL</name>